<evidence type="ECO:0000256" key="1">
    <source>
        <dbReference type="SAM" id="MobiDB-lite"/>
    </source>
</evidence>
<dbReference type="EMBL" id="JAMKFB020000012">
    <property type="protein sequence ID" value="KAL0179183.1"/>
    <property type="molecule type" value="Genomic_DNA"/>
</dbReference>
<protein>
    <submittedName>
        <fullName evidence="2">Uncharacterized protein</fullName>
    </submittedName>
</protein>
<name>A0ABD0PYS2_CIRMR</name>
<feature type="non-terminal residue" evidence="2">
    <location>
        <position position="1"/>
    </location>
</feature>
<evidence type="ECO:0000313" key="3">
    <source>
        <dbReference type="Proteomes" id="UP001529510"/>
    </source>
</evidence>
<dbReference type="Proteomes" id="UP001529510">
    <property type="component" value="Unassembled WGS sequence"/>
</dbReference>
<comment type="caution">
    <text evidence="2">The sequence shown here is derived from an EMBL/GenBank/DDBJ whole genome shotgun (WGS) entry which is preliminary data.</text>
</comment>
<keyword evidence="3" id="KW-1185">Reference proteome</keyword>
<reference evidence="2 3" key="1">
    <citation type="submission" date="2024-05" db="EMBL/GenBank/DDBJ databases">
        <title>Genome sequencing and assembly of Indian major carp, Cirrhinus mrigala (Hamilton, 1822).</title>
        <authorList>
            <person name="Mohindra V."/>
            <person name="Chowdhury L.M."/>
            <person name="Lal K."/>
            <person name="Jena J.K."/>
        </authorList>
    </citation>
    <scope>NUCLEOTIDE SEQUENCE [LARGE SCALE GENOMIC DNA]</scope>
    <source>
        <strain evidence="2">CM1030</strain>
        <tissue evidence="2">Blood</tissue>
    </source>
</reference>
<feature type="non-terminal residue" evidence="2">
    <location>
        <position position="53"/>
    </location>
</feature>
<proteinExistence type="predicted"/>
<dbReference type="AlphaFoldDB" id="A0ABD0PYS2"/>
<evidence type="ECO:0000313" key="2">
    <source>
        <dbReference type="EMBL" id="KAL0179183.1"/>
    </source>
</evidence>
<sequence length="53" mass="5890">CSIAGAAAQEIFWRERCLCQHLITACPHASSPSSRAQHTADRDHTAWQCQDSH</sequence>
<organism evidence="2 3">
    <name type="scientific">Cirrhinus mrigala</name>
    <name type="common">Mrigala</name>
    <dbReference type="NCBI Taxonomy" id="683832"/>
    <lineage>
        <taxon>Eukaryota</taxon>
        <taxon>Metazoa</taxon>
        <taxon>Chordata</taxon>
        <taxon>Craniata</taxon>
        <taxon>Vertebrata</taxon>
        <taxon>Euteleostomi</taxon>
        <taxon>Actinopterygii</taxon>
        <taxon>Neopterygii</taxon>
        <taxon>Teleostei</taxon>
        <taxon>Ostariophysi</taxon>
        <taxon>Cypriniformes</taxon>
        <taxon>Cyprinidae</taxon>
        <taxon>Labeoninae</taxon>
        <taxon>Labeonini</taxon>
        <taxon>Cirrhinus</taxon>
    </lineage>
</organism>
<feature type="region of interest" description="Disordered" evidence="1">
    <location>
        <begin position="28"/>
        <end position="53"/>
    </location>
</feature>
<accession>A0ABD0PYS2</accession>
<gene>
    <name evidence="2" type="ORF">M9458_024625</name>
</gene>